<dbReference type="Proteomes" id="UP000095287">
    <property type="component" value="Unplaced"/>
</dbReference>
<protein>
    <submittedName>
        <fullName evidence="3">Uncharacterized protein</fullName>
    </submittedName>
</protein>
<evidence type="ECO:0000313" key="2">
    <source>
        <dbReference type="Proteomes" id="UP000095287"/>
    </source>
</evidence>
<evidence type="ECO:0000256" key="1">
    <source>
        <dbReference type="SAM" id="MobiDB-lite"/>
    </source>
</evidence>
<organism evidence="2 3">
    <name type="scientific">Steinernema glaseri</name>
    <dbReference type="NCBI Taxonomy" id="37863"/>
    <lineage>
        <taxon>Eukaryota</taxon>
        <taxon>Metazoa</taxon>
        <taxon>Ecdysozoa</taxon>
        <taxon>Nematoda</taxon>
        <taxon>Chromadorea</taxon>
        <taxon>Rhabditida</taxon>
        <taxon>Tylenchina</taxon>
        <taxon>Panagrolaimomorpha</taxon>
        <taxon>Strongyloidoidea</taxon>
        <taxon>Steinernematidae</taxon>
        <taxon>Steinernema</taxon>
    </lineage>
</organism>
<dbReference type="WBParaSite" id="L893_g20814.t1">
    <property type="protein sequence ID" value="L893_g20814.t1"/>
    <property type="gene ID" value="L893_g20814"/>
</dbReference>
<name>A0A1I7YXU8_9BILA</name>
<evidence type="ECO:0000313" key="3">
    <source>
        <dbReference type="WBParaSite" id="L893_g20814.t1"/>
    </source>
</evidence>
<proteinExistence type="predicted"/>
<keyword evidence="2" id="KW-1185">Reference proteome</keyword>
<accession>A0A1I7YXU8</accession>
<sequence>MLLLEGTVLKCNAARGPLLSISAKQGSLDCPSVSSGRRTLRLPTGRLSVYRTSRHAPHQTQTYPPSVSRLSLLSASVAMSSTSSSTASYPRSSSSSGDASFSSSASRFWIPRATPKKLKASLPRVTRAEWSGLDFTECYRNYAKRCLVAEPLTRDVPLPSSS</sequence>
<feature type="region of interest" description="Disordered" evidence="1">
    <location>
        <begin position="82"/>
        <end position="103"/>
    </location>
</feature>
<reference evidence="3" key="1">
    <citation type="submission" date="2016-11" db="UniProtKB">
        <authorList>
            <consortium name="WormBaseParasite"/>
        </authorList>
    </citation>
    <scope>IDENTIFICATION</scope>
</reference>
<dbReference type="AlphaFoldDB" id="A0A1I7YXU8"/>